<dbReference type="Pfam" id="PF13524">
    <property type="entry name" value="Glyco_trans_1_2"/>
    <property type="match status" value="1"/>
</dbReference>
<dbReference type="Proteomes" id="UP001240250">
    <property type="component" value="Unassembled WGS sequence"/>
</dbReference>
<keyword evidence="3" id="KW-1185">Reference proteome</keyword>
<dbReference type="InterPro" id="IPR055259">
    <property type="entry name" value="YkvP/CgeB_Glyco_trans-like"/>
</dbReference>
<sequence length="629" mass="69483">MDARAWRRALWHLRHGGPSALRTHLARERAGRPGPRGVRARVDRRGRLTYPAWPVPTAPLRRADLRVAVVLDDFSRLALSYEWQQVEVTPADWRHRLEAEPVDLLFVESAWAGNGGAWRYHLTGAQGPRPAFVELVTWCREHGVPTVFWNKEDPVHHEDFLDAARLFDHVRTTDGDVLDRYREELGHDRVGVLPFAAQPAIHNPVRPGGGRAERDVAFAGMWFSHRHPERREQLETLLGGALDASSRMTTGLEIYSRQLDGDERYQFPPPFDERVVGSLDYASMLTAYRAHKVFLNVNTVVGSPTMCARRIYEITASGTPVVSTPSPAIDGVFPADEVTQVADRREAELTLRALVRSPELRDRQVHRAQRRIWAGHTYAHRVDEVLGATGLAAHRVTAARPRVSALVSTSRPHQLPHVLATLGAQRDVDVQLALLAHGWDLDEEAVTRAAAEVGLTDVVLLHAEATVPLGECLNRLVAASDAPVVAKVDDDDVYGEQYLADQVHALGYSGADVVGKQAHYVYVGGADVIALRLPDREHRFTHLVMGPTIVARRETATAVPFPALDRGEDTGFLAAVRQAGGSVYSADRFNFVQVRRGDPAAHTWTVSDAELLAGSDVQVAGWVPGHAMV</sequence>
<dbReference type="RefSeq" id="WP_070319649.1">
    <property type="nucleotide sequence ID" value="NZ_JAUSVM010000001.1"/>
</dbReference>
<comment type="caution">
    <text evidence="2">The sequence shown here is derived from an EMBL/GenBank/DDBJ whole genome shotgun (WGS) entry which is preliminary data.</text>
</comment>
<dbReference type="SUPFAM" id="SSF53448">
    <property type="entry name" value="Nucleotide-diphospho-sugar transferases"/>
    <property type="match status" value="1"/>
</dbReference>
<evidence type="ECO:0000313" key="2">
    <source>
        <dbReference type="EMBL" id="MDQ0424625.1"/>
    </source>
</evidence>
<protein>
    <submittedName>
        <fullName evidence="2">Spore maturation protein CgeB</fullName>
    </submittedName>
</protein>
<dbReference type="Gene3D" id="3.40.50.2000">
    <property type="entry name" value="Glycogen Phosphorylase B"/>
    <property type="match status" value="1"/>
</dbReference>
<gene>
    <name evidence="2" type="ORF">JO380_001006</name>
</gene>
<organism evidence="2 3">
    <name type="scientific">Cellulomonas iranensis</name>
    <dbReference type="NCBI Taxonomy" id="76862"/>
    <lineage>
        <taxon>Bacteria</taxon>
        <taxon>Bacillati</taxon>
        <taxon>Actinomycetota</taxon>
        <taxon>Actinomycetes</taxon>
        <taxon>Micrococcales</taxon>
        <taxon>Cellulomonadaceae</taxon>
        <taxon>Cellulomonas</taxon>
    </lineage>
</organism>
<reference evidence="2 3" key="1">
    <citation type="submission" date="2023-07" db="EMBL/GenBank/DDBJ databases">
        <title>Sequencing the genomes of 1000 actinobacteria strains.</title>
        <authorList>
            <person name="Klenk H.-P."/>
        </authorList>
    </citation>
    <scope>NUCLEOTIDE SEQUENCE [LARGE SCALE GENOMIC DNA]</scope>
    <source>
        <strain evidence="2 3">DSM 14785</strain>
    </source>
</reference>
<name>A0ABU0GGY9_9CELL</name>
<evidence type="ECO:0000259" key="1">
    <source>
        <dbReference type="Pfam" id="PF13524"/>
    </source>
</evidence>
<dbReference type="InterPro" id="IPR029044">
    <property type="entry name" value="Nucleotide-diphossugar_trans"/>
</dbReference>
<accession>A0ABU0GGY9</accession>
<dbReference type="Gene3D" id="3.90.550.10">
    <property type="entry name" value="Spore Coat Polysaccharide Biosynthesis Protein SpsA, Chain A"/>
    <property type="match status" value="1"/>
</dbReference>
<feature type="domain" description="Spore protein YkvP/CgeB glycosyl transferase-like" evidence="1">
    <location>
        <begin position="272"/>
        <end position="386"/>
    </location>
</feature>
<proteinExistence type="predicted"/>
<evidence type="ECO:0000313" key="3">
    <source>
        <dbReference type="Proteomes" id="UP001240250"/>
    </source>
</evidence>
<dbReference type="EMBL" id="JAUSVM010000001">
    <property type="protein sequence ID" value="MDQ0424625.1"/>
    <property type="molecule type" value="Genomic_DNA"/>
</dbReference>